<dbReference type="Gene3D" id="2.10.230.10">
    <property type="entry name" value="Heat shock protein DnaJ, cysteine-rich domain"/>
    <property type="match status" value="1"/>
</dbReference>
<keyword evidence="8" id="KW-0143">Chaperone</keyword>
<keyword evidence="6" id="KW-0862">Zinc</keyword>
<evidence type="ECO:0000256" key="5">
    <source>
        <dbReference type="ARBA" id="ARBA00022771"/>
    </source>
</evidence>
<dbReference type="GO" id="GO:0008270">
    <property type="term" value="F:zinc ion binding"/>
    <property type="evidence" value="ECO:0007669"/>
    <property type="project" value="UniProtKB-KW"/>
</dbReference>
<evidence type="ECO:0000256" key="8">
    <source>
        <dbReference type="ARBA" id="ARBA00023186"/>
    </source>
</evidence>
<dbReference type="SUPFAM" id="SSF57938">
    <property type="entry name" value="DnaJ/Hsp40 cysteine-rich domain"/>
    <property type="match status" value="1"/>
</dbReference>
<dbReference type="Pfam" id="PF01556">
    <property type="entry name" value="DnaJ_C"/>
    <property type="match status" value="1"/>
</dbReference>
<protein>
    <recommendedName>
        <fullName evidence="12">J domain-containing protein</fullName>
    </recommendedName>
</protein>
<dbReference type="GO" id="GO:0005737">
    <property type="term" value="C:cytoplasm"/>
    <property type="evidence" value="ECO:0007669"/>
    <property type="project" value="TreeGrafter"/>
</dbReference>
<dbReference type="GO" id="GO:0051082">
    <property type="term" value="F:unfolded protein binding"/>
    <property type="evidence" value="ECO:0007669"/>
    <property type="project" value="InterPro"/>
</dbReference>
<keyword evidence="1" id="KW-0963">Cytoplasm</keyword>
<dbReference type="Pfam" id="PF00684">
    <property type="entry name" value="DnaJ_CXXCXGXG"/>
    <property type="match status" value="1"/>
</dbReference>
<dbReference type="GO" id="GO:0042026">
    <property type="term" value="P:protein refolding"/>
    <property type="evidence" value="ECO:0007669"/>
    <property type="project" value="TreeGrafter"/>
</dbReference>
<dbReference type="InterPro" id="IPR008971">
    <property type="entry name" value="HSP40/DnaJ_pept-bd"/>
</dbReference>
<evidence type="ECO:0000256" key="4">
    <source>
        <dbReference type="ARBA" id="ARBA00022737"/>
    </source>
</evidence>
<feature type="domain" description="J" evidence="9">
    <location>
        <begin position="5"/>
        <end position="70"/>
    </location>
</feature>
<dbReference type="InterPro" id="IPR001623">
    <property type="entry name" value="DnaJ_domain"/>
</dbReference>
<dbReference type="FunFam" id="2.10.230.10:FF:000002">
    <property type="entry name" value="Molecular chaperone DnaJ"/>
    <property type="match status" value="1"/>
</dbReference>
<dbReference type="PROSITE" id="PS51188">
    <property type="entry name" value="ZF_CR"/>
    <property type="match status" value="1"/>
</dbReference>
<name>A0A382X0F1_9ZZZZ</name>
<evidence type="ECO:0000256" key="3">
    <source>
        <dbReference type="ARBA" id="ARBA00022723"/>
    </source>
</evidence>
<dbReference type="NCBIfam" id="NF008035">
    <property type="entry name" value="PRK10767.1"/>
    <property type="match status" value="1"/>
</dbReference>
<dbReference type="InterPro" id="IPR036410">
    <property type="entry name" value="HSP_DnaJ_Cys-rich_dom_sf"/>
</dbReference>
<dbReference type="SUPFAM" id="SSF49493">
    <property type="entry name" value="HSP40/DnaJ peptide-binding domain"/>
    <property type="match status" value="1"/>
</dbReference>
<keyword evidence="4" id="KW-0677">Repeat</keyword>
<dbReference type="AlphaFoldDB" id="A0A382X0F1"/>
<sequence length="254" mass="27769">MAKRDYYEVLGVIKTASTEEIKKAYRKLALKYHPDRNKNDKTAEAKFKEASEAYHVLSDKERRTNYDQFGHAAFEGAGGRGGFSNFDFSNIFSDIFGSDPFDDFFEGFGGSRGRRRRSSDFRGSDLRYDLSISLEDAYNGKKQEINFSSSDKCGTCNGSGAEPGSKPVSCSTCGGQGQVRSSQGFFTIQQTCPECAGSGEQISSPCRECRGMGKKQTKKKIFTNIPKGVDDGTRIRLSGKGEAGIKGGGNGDLY</sequence>
<feature type="domain" description="CR-type" evidence="10">
    <location>
        <begin position="140"/>
        <end position="218"/>
    </location>
</feature>
<evidence type="ECO:0000256" key="7">
    <source>
        <dbReference type="ARBA" id="ARBA00023016"/>
    </source>
</evidence>
<evidence type="ECO:0000259" key="10">
    <source>
        <dbReference type="PROSITE" id="PS51188"/>
    </source>
</evidence>
<dbReference type="SUPFAM" id="SSF46565">
    <property type="entry name" value="Chaperone J-domain"/>
    <property type="match status" value="1"/>
</dbReference>
<reference evidence="11" key="1">
    <citation type="submission" date="2018-05" db="EMBL/GenBank/DDBJ databases">
        <authorList>
            <person name="Lanie J.A."/>
            <person name="Ng W.-L."/>
            <person name="Kazmierczak K.M."/>
            <person name="Andrzejewski T.M."/>
            <person name="Davidsen T.M."/>
            <person name="Wayne K.J."/>
            <person name="Tettelin H."/>
            <person name="Glass J.I."/>
            <person name="Rusch D."/>
            <person name="Podicherti R."/>
            <person name="Tsui H.-C.T."/>
            <person name="Winkler M.E."/>
        </authorList>
    </citation>
    <scope>NUCLEOTIDE SEQUENCE</scope>
</reference>
<dbReference type="Gene3D" id="1.10.287.110">
    <property type="entry name" value="DnaJ domain"/>
    <property type="match status" value="1"/>
</dbReference>
<dbReference type="InterPro" id="IPR036869">
    <property type="entry name" value="J_dom_sf"/>
</dbReference>
<evidence type="ECO:0008006" key="12">
    <source>
        <dbReference type="Google" id="ProtNLM"/>
    </source>
</evidence>
<evidence type="ECO:0000313" key="11">
    <source>
        <dbReference type="EMBL" id="SVD64065.1"/>
    </source>
</evidence>
<dbReference type="FunFam" id="1.10.287.110:FF:000034">
    <property type="entry name" value="Chaperone protein DnaJ"/>
    <property type="match status" value="1"/>
</dbReference>
<dbReference type="InterPro" id="IPR001305">
    <property type="entry name" value="HSP_DnaJ_Cys-rich_dom"/>
</dbReference>
<evidence type="ECO:0000256" key="2">
    <source>
        <dbReference type="ARBA" id="ARBA00022705"/>
    </source>
</evidence>
<gene>
    <name evidence="11" type="ORF">METZ01_LOCUS416919</name>
</gene>
<dbReference type="Gene3D" id="2.60.260.20">
    <property type="entry name" value="Urease metallochaperone UreE, N-terminal domain"/>
    <property type="match status" value="1"/>
</dbReference>
<dbReference type="PROSITE" id="PS50076">
    <property type="entry name" value="DNAJ_2"/>
    <property type="match status" value="1"/>
</dbReference>
<keyword evidence="7" id="KW-0346">Stress response</keyword>
<evidence type="ECO:0000256" key="6">
    <source>
        <dbReference type="ARBA" id="ARBA00022833"/>
    </source>
</evidence>
<feature type="non-terminal residue" evidence="11">
    <location>
        <position position="254"/>
    </location>
</feature>
<dbReference type="PANTHER" id="PTHR43096">
    <property type="entry name" value="DNAJ HOMOLOG 1, MITOCHONDRIAL-RELATED"/>
    <property type="match status" value="1"/>
</dbReference>
<dbReference type="GO" id="GO:0031072">
    <property type="term" value="F:heat shock protein binding"/>
    <property type="evidence" value="ECO:0007669"/>
    <property type="project" value="InterPro"/>
</dbReference>
<dbReference type="SMART" id="SM00271">
    <property type="entry name" value="DnaJ"/>
    <property type="match status" value="1"/>
</dbReference>
<dbReference type="PANTHER" id="PTHR43096:SF48">
    <property type="entry name" value="CHAPERONE PROTEIN DNAJ"/>
    <property type="match status" value="1"/>
</dbReference>
<dbReference type="GO" id="GO:0006260">
    <property type="term" value="P:DNA replication"/>
    <property type="evidence" value="ECO:0007669"/>
    <property type="project" value="UniProtKB-KW"/>
</dbReference>
<keyword evidence="5" id="KW-0863">Zinc-finger</keyword>
<keyword evidence="2" id="KW-0235">DNA replication</keyword>
<proteinExistence type="predicted"/>
<dbReference type="CDD" id="cd06257">
    <property type="entry name" value="DnaJ"/>
    <property type="match status" value="1"/>
</dbReference>
<evidence type="ECO:0000259" key="9">
    <source>
        <dbReference type="PROSITE" id="PS50076"/>
    </source>
</evidence>
<dbReference type="CDD" id="cd10719">
    <property type="entry name" value="DnaJ_zf"/>
    <property type="match status" value="1"/>
</dbReference>
<organism evidence="11">
    <name type="scientific">marine metagenome</name>
    <dbReference type="NCBI Taxonomy" id="408172"/>
    <lineage>
        <taxon>unclassified sequences</taxon>
        <taxon>metagenomes</taxon>
        <taxon>ecological metagenomes</taxon>
    </lineage>
</organism>
<dbReference type="Pfam" id="PF00226">
    <property type="entry name" value="DnaJ"/>
    <property type="match status" value="1"/>
</dbReference>
<dbReference type="InterPro" id="IPR002939">
    <property type="entry name" value="DnaJ_C"/>
</dbReference>
<dbReference type="EMBL" id="UINC01163645">
    <property type="protein sequence ID" value="SVD64065.1"/>
    <property type="molecule type" value="Genomic_DNA"/>
</dbReference>
<dbReference type="PRINTS" id="PR00625">
    <property type="entry name" value="JDOMAIN"/>
</dbReference>
<keyword evidence="3" id="KW-0479">Metal-binding</keyword>
<evidence type="ECO:0000256" key="1">
    <source>
        <dbReference type="ARBA" id="ARBA00022490"/>
    </source>
</evidence>
<accession>A0A382X0F1</accession>